<comment type="caution">
    <text evidence="2">The sequence shown here is derived from an EMBL/GenBank/DDBJ whole genome shotgun (WGS) entry which is preliminary data.</text>
</comment>
<dbReference type="InterPro" id="IPR035903">
    <property type="entry name" value="HesB-like_dom_sf"/>
</dbReference>
<reference evidence="2 3" key="1">
    <citation type="submission" date="2018-08" db="EMBL/GenBank/DDBJ databases">
        <title>Sequencing the genomes of 1000 actinobacteria strains.</title>
        <authorList>
            <person name="Klenk H.-P."/>
        </authorList>
    </citation>
    <scope>NUCLEOTIDE SEQUENCE [LARGE SCALE GENOMIC DNA]</scope>
    <source>
        <strain evidence="2 3">DSM 22891</strain>
    </source>
</reference>
<keyword evidence="3" id="KW-1185">Reference proteome</keyword>
<name>A0A3D9V7N9_THECX</name>
<dbReference type="SUPFAM" id="SSF89360">
    <property type="entry name" value="HesB-like domain"/>
    <property type="match status" value="1"/>
</dbReference>
<dbReference type="EMBL" id="QTUC01000001">
    <property type="protein sequence ID" value="REF37808.1"/>
    <property type="molecule type" value="Genomic_DNA"/>
</dbReference>
<proteinExistence type="predicted"/>
<evidence type="ECO:0000313" key="2">
    <source>
        <dbReference type="EMBL" id="REF37808.1"/>
    </source>
</evidence>
<accession>A0A3D9V7N9</accession>
<gene>
    <name evidence="2" type="ORF">DFJ64_3265</name>
</gene>
<protein>
    <submittedName>
        <fullName evidence="2">Fe-S cluster assembly iron-binding protein IscA</fullName>
    </submittedName>
</protein>
<feature type="chain" id="PRO_5039082998" evidence="1">
    <location>
        <begin position="19"/>
        <end position="116"/>
    </location>
</feature>
<evidence type="ECO:0000256" key="1">
    <source>
        <dbReference type="SAM" id="SignalP"/>
    </source>
</evidence>
<dbReference type="Gene3D" id="2.60.300.12">
    <property type="entry name" value="HesB-like domain"/>
    <property type="match status" value="1"/>
</dbReference>
<sequence>MFSQFSQGAILLALTSNAALVIQSLTNSPDLPGSAGLRITALPEDQQSLSLAVAPEPAAGDTVVEEQGARVFLEPSASSMLDQMVLDAEVDAQGSVQFFLGTQSGGPSPSDDGAPA</sequence>
<evidence type="ECO:0000313" key="3">
    <source>
        <dbReference type="Proteomes" id="UP000256485"/>
    </source>
</evidence>
<feature type="signal peptide" evidence="1">
    <location>
        <begin position="1"/>
        <end position="18"/>
    </location>
</feature>
<dbReference type="AlphaFoldDB" id="A0A3D9V7N9"/>
<keyword evidence="1" id="KW-0732">Signal</keyword>
<dbReference type="Proteomes" id="UP000256485">
    <property type="component" value="Unassembled WGS sequence"/>
</dbReference>
<organism evidence="2 3">
    <name type="scientific">Thermasporomyces composti</name>
    <dbReference type="NCBI Taxonomy" id="696763"/>
    <lineage>
        <taxon>Bacteria</taxon>
        <taxon>Bacillati</taxon>
        <taxon>Actinomycetota</taxon>
        <taxon>Actinomycetes</taxon>
        <taxon>Propionibacteriales</taxon>
        <taxon>Nocardioidaceae</taxon>
        <taxon>Thermasporomyces</taxon>
    </lineage>
</organism>